<dbReference type="Pfam" id="PF00583">
    <property type="entry name" value="Acetyltransf_1"/>
    <property type="match status" value="1"/>
</dbReference>
<evidence type="ECO:0000256" key="2">
    <source>
        <dbReference type="ARBA" id="ARBA00023315"/>
    </source>
</evidence>
<dbReference type="Gene3D" id="3.40.630.30">
    <property type="match status" value="1"/>
</dbReference>
<evidence type="ECO:0000259" key="3">
    <source>
        <dbReference type="PROSITE" id="PS51186"/>
    </source>
</evidence>
<dbReference type="InterPro" id="IPR050832">
    <property type="entry name" value="Bact_Acetyltransf"/>
</dbReference>
<dbReference type="EMBL" id="BAAAZC010000017">
    <property type="protein sequence ID" value="GAA3972918.1"/>
    <property type="molecule type" value="Genomic_DNA"/>
</dbReference>
<dbReference type="PANTHER" id="PTHR43877">
    <property type="entry name" value="AMINOALKYLPHOSPHONATE N-ACETYLTRANSFERASE-RELATED-RELATED"/>
    <property type="match status" value="1"/>
</dbReference>
<organism evidence="4 5">
    <name type="scientific">Mucilaginibacter dorajii</name>
    <dbReference type="NCBI Taxonomy" id="692994"/>
    <lineage>
        <taxon>Bacteria</taxon>
        <taxon>Pseudomonadati</taxon>
        <taxon>Bacteroidota</taxon>
        <taxon>Sphingobacteriia</taxon>
        <taxon>Sphingobacteriales</taxon>
        <taxon>Sphingobacteriaceae</taxon>
        <taxon>Mucilaginibacter</taxon>
    </lineage>
</organism>
<dbReference type="PANTHER" id="PTHR43877:SF2">
    <property type="entry name" value="AMINOALKYLPHOSPHONATE N-ACETYLTRANSFERASE-RELATED"/>
    <property type="match status" value="1"/>
</dbReference>
<evidence type="ECO:0000313" key="5">
    <source>
        <dbReference type="Proteomes" id="UP001500742"/>
    </source>
</evidence>
<gene>
    <name evidence="4" type="ORF">GCM10022210_23710</name>
</gene>
<dbReference type="CDD" id="cd04301">
    <property type="entry name" value="NAT_SF"/>
    <property type="match status" value="1"/>
</dbReference>
<accession>A0ABP7PXF7</accession>
<dbReference type="Proteomes" id="UP001500742">
    <property type="component" value="Unassembled WGS sequence"/>
</dbReference>
<dbReference type="PROSITE" id="PS51186">
    <property type="entry name" value="GNAT"/>
    <property type="match status" value="1"/>
</dbReference>
<comment type="caution">
    <text evidence="4">The sequence shown here is derived from an EMBL/GenBank/DDBJ whole genome shotgun (WGS) entry which is preliminary data.</text>
</comment>
<name>A0ABP7PXF7_9SPHI</name>
<keyword evidence="1" id="KW-0808">Transferase</keyword>
<protein>
    <recommendedName>
        <fullName evidence="3">N-acetyltransferase domain-containing protein</fullName>
    </recommendedName>
</protein>
<keyword evidence="5" id="KW-1185">Reference proteome</keyword>
<feature type="domain" description="N-acetyltransferase" evidence="3">
    <location>
        <begin position="11"/>
        <end position="162"/>
    </location>
</feature>
<reference evidence="5" key="1">
    <citation type="journal article" date="2019" name="Int. J. Syst. Evol. Microbiol.">
        <title>The Global Catalogue of Microorganisms (GCM) 10K type strain sequencing project: providing services to taxonomists for standard genome sequencing and annotation.</title>
        <authorList>
            <consortium name="The Broad Institute Genomics Platform"/>
            <consortium name="The Broad Institute Genome Sequencing Center for Infectious Disease"/>
            <person name="Wu L."/>
            <person name="Ma J."/>
        </authorList>
    </citation>
    <scope>NUCLEOTIDE SEQUENCE [LARGE SCALE GENOMIC DNA]</scope>
    <source>
        <strain evidence="5">JCM 16601</strain>
    </source>
</reference>
<proteinExistence type="predicted"/>
<evidence type="ECO:0000313" key="4">
    <source>
        <dbReference type="EMBL" id="GAA3972918.1"/>
    </source>
</evidence>
<dbReference type="InterPro" id="IPR000182">
    <property type="entry name" value="GNAT_dom"/>
</dbReference>
<keyword evidence="2" id="KW-0012">Acyltransferase</keyword>
<evidence type="ECO:0000256" key="1">
    <source>
        <dbReference type="ARBA" id="ARBA00022679"/>
    </source>
</evidence>
<dbReference type="InterPro" id="IPR016181">
    <property type="entry name" value="Acyl_CoA_acyltransferase"/>
</dbReference>
<dbReference type="SUPFAM" id="SSF55729">
    <property type="entry name" value="Acyl-CoA N-acyltransferases (Nat)"/>
    <property type="match status" value="1"/>
</dbReference>
<sequence>MEHFKNQPIPMLIRQATIHDLPTLLQFEQGVINAERPFDPTLIPGAINYYDLEMFITSPDVELLVAELDGELVGSGYARIKPSEKVYFNFDRFAYLGFMFVSPQHRGKGINKLIIDELKEWAKAQGLHELRLQVYADNEGAVRAYEKVGFCKHMIEMRMEVE</sequence>